<proteinExistence type="predicted"/>
<accession>A0ABW3CBH2</accession>
<reference evidence="3" key="1">
    <citation type="journal article" date="2019" name="Int. J. Syst. Evol. Microbiol.">
        <title>The Global Catalogue of Microorganisms (GCM) 10K type strain sequencing project: providing services to taxonomists for standard genome sequencing and annotation.</title>
        <authorList>
            <consortium name="The Broad Institute Genomics Platform"/>
            <consortium name="The Broad Institute Genome Sequencing Center for Infectious Disease"/>
            <person name="Wu L."/>
            <person name="Ma J."/>
        </authorList>
    </citation>
    <scope>NUCLEOTIDE SEQUENCE [LARGE SCALE GENOMIC DNA]</scope>
    <source>
        <strain evidence="3">JCM 31696</strain>
    </source>
</reference>
<keyword evidence="3" id="KW-1185">Reference proteome</keyword>
<feature type="compositionally biased region" description="Basic and acidic residues" evidence="1">
    <location>
        <begin position="28"/>
        <end position="40"/>
    </location>
</feature>
<feature type="region of interest" description="Disordered" evidence="1">
    <location>
        <begin position="1"/>
        <end position="73"/>
    </location>
</feature>
<organism evidence="2 3">
    <name type="scientific">Actinomadura adrarensis</name>
    <dbReference type="NCBI Taxonomy" id="1819600"/>
    <lineage>
        <taxon>Bacteria</taxon>
        <taxon>Bacillati</taxon>
        <taxon>Actinomycetota</taxon>
        <taxon>Actinomycetes</taxon>
        <taxon>Streptosporangiales</taxon>
        <taxon>Thermomonosporaceae</taxon>
        <taxon>Actinomadura</taxon>
    </lineage>
</organism>
<evidence type="ECO:0000313" key="3">
    <source>
        <dbReference type="Proteomes" id="UP001597083"/>
    </source>
</evidence>
<evidence type="ECO:0000313" key="2">
    <source>
        <dbReference type="EMBL" id="MFD0851152.1"/>
    </source>
</evidence>
<protein>
    <submittedName>
        <fullName evidence="2">Uncharacterized protein</fullName>
    </submittedName>
</protein>
<evidence type="ECO:0000256" key="1">
    <source>
        <dbReference type="SAM" id="MobiDB-lite"/>
    </source>
</evidence>
<feature type="compositionally biased region" description="Basic and acidic residues" evidence="1">
    <location>
        <begin position="53"/>
        <end position="66"/>
    </location>
</feature>
<comment type="caution">
    <text evidence="2">The sequence shown here is derived from an EMBL/GenBank/DDBJ whole genome shotgun (WGS) entry which is preliminary data.</text>
</comment>
<dbReference type="EMBL" id="JBHTIR010000268">
    <property type="protein sequence ID" value="MFD0851152.1"/>
    <property type="molecule type" value="Genomic_DNA"/>
</dbReference>
<gene>
    <name evidence="2" type="ORF">ACFQ07_02900</name>
</gene>
<name>A0ABW3CBH2_9ACTN</name>
<dbReference type="Proteomes" id="UP001597083">
    <property type="component" value="Unassembled WGS sequence"/>
</dbReference>
<sequence>MTSQNERTGRGACEELSGAPRMPVTEQTSKRPTERPRESPGGEEPPSSENEASGDHPDRNATRLEDANPDEFE</sequence>